<evidence type="ECO:0000256" key="1">
    <source>
        <dbReference type="SAM" id="MobiDB-lite"/>
    </source>
</evidence>
<feature type="region of interest" description="Disordered" evidence="1">
    <location>
        <begin position="189"/>
        <end position="233"/>
    </location>
</feature>
<sequence>MPKIWRTKFSLHVIDPASSFFCFKFTSNEDLNHVLTNGPWFLNGQVLLTVPWKPNFQPLLEKIESIPVWIQFPSLLVEYLHRDILFKLAEAVGQPIKCDEVTVKGTKGKYARVCVLWNSNKNLPNGIWINCMNTRFCQAIASENTSKLYFGCGRIGHLIVNCNEKRRASDKSEVNNLCNSDAKTYTSQDSNAQKVDKMKATEEADDGNLYGPWQVVNRKKRHSSQKKSADKIK</sequence>
<dbReference type="AlphaFoldDB" id="A0AAQ3Q6H8"/>
<evidence type="ECO:0000313" key="3">
    <source>
        <dbReference type="EMBL" id="WOL00771.1"/>
    </source>
</evidence>
<accession>A0AAQ3Q6H8</accession>
<dbReference type="InterPro" id="IPR040256">
    <property type="entry name" value="At4g02000-like"/>
</dbReference>
<reference evidence="3 4" key="1">
    <citation type="submission" date="2023-10" db="EMBL/GenBank/DDBJ databases">
        <title>Chromosome-scale genome assembly provides insights into flower coloration mechanisms of Canna indica.</title>
        <authorList>
            <person name="Li C."/>
        </authorList>
    </citation>
    <scope>NUCLEOTIDE SEQUENCE [LARGE SCALE GENOMIC DNA]</scope>
    <source>
        <tissue evidence="3">Flower</tissue>
    </source>
</reference>
<dbReference type="EMBL" id="CP136892">
    <property type="protein sequence ID" value="WOL00771.1"/>
    <property type="molecule type" value="Genomic_DNA"/>
</dbReference>
<organism evidence="3 4">
    <name type="scientific">Canna indica</name>
    <name type="common">Indian-shot</name>
    <dbReference type="NCBI Taxonomy" id="4628"/>
    <lineage>
        <taxon>Eukaryota</taxon>
        <taxon>Viridiplantae</taxon>
        <taxon>Streptophyta</taxon>
        <taxon>Embryophyta</taxon>
        <taxon>Tracheophyta</taxon>
        <taxon>Spermatophyta</taxon>
        <taxon>Magnoliopsida</taxon>
        <taxon>Liliopsida</taxon>
        <taxon>Zingiberales</taxon>
        <taxon>Cannaceae</taxon>
        <taxon>Canna</taxon>
    </lineage>
</organism>
<name>A0AAQ3Q6H8_9LILI</name>
<gene>
    <name evidence="3" type="ORF">Cni_G09484</name>
</gene>
<protein>
    <recommendedName>
        <fullName evidence="2">DUF4283 domain-containing protein</fullName>
    </recommendedName>
</protein>
<dbReference type="PANTHER" id="PTHR31286:SF99">
    <property type="entry name" value="DUF4283 DOMAIN-CONTAINING PROTEIN"/>
    <property type="match status" value="1"/>
</dbReference>
<feature type="domain" description="DUF4283" evidence="2">
    <location>
        <begin position="1"/>
        <end position="58"/>
    </location>
</feature>
<dbReference type="PANTHER" id="PTHR31286">
    <property type="entry name" value="GLYCINE-RICH CELL WALL STRUCTURAL PROTEIN 1.8-LIKE"/>
    <property type="match status" value="1"/>
</dbReference>
<dbReference type="Proteomes" id="UP001327560">
    <property type="component" value="Chromosome 3"/>
</dbReference>
<dbReference type="InterPro" id="IPR025558">
    <property type="entry name" value="DUF4283"/>
</dbReference>
<proteinExistence type="predicted"/>
<evidence type="ECO:0000313" key="4">
    <source>
        <dbReference type="Proteomes" id="UP001327560"/>
    </source>
</evidence>
<keyword evidence="4" id="KW-1185">Reference proteome</keyword>
<evidence type="ECO:0000259" key="2">
    <source>
        <dbReference type="Pfam" id="PF14111"/>
    </source>
</evidence>
<dbReference type="Pfam" id="PF14111">
    <property type="entry name" value="DUF4283"/>
    <property type="match status" value="1"/>
</dbReference>